<protein>
    <submittedName>
        <fullName evidence="2">Extracellular matrix protein FRAS1</fullName>
    </submittedName>
</protein>
<keyword evidence="1" id="KW-0472">Membrane</keyword>
<evidence type="ECO:0000256" key="1">
    <source>
        <dbReference type="SAM" id="Phobius"/>
    </source>
</evidence>
<proteinExistence type="predicted"/>
<keyword evidence="1" id="KW-0812">Transmembrane</keyword>
<keyword evidence="1" id="KW-1133">Transmembrane helix</keyword>
<dbReference type="Proteomes" id="UP000887159">
    <property type="component" value="Unassembled WGS sequence"/>
</dbReference>
<organism evidence="2 3">
    <name type="scientific">Trichonephila clavipes</name>
    <name type="common">Golden silk orbweaver</name>
    <name type="synonym">Nephila clavipes</name>
    <dbReference type="NCBI Taxonomy" id="2585209"/>
    <lineage>
        <taxon>Eukaryota</taxon>
        <taxon>Metazoa</taxon>
        <taxon>Ecdysozoa</taxon>
        <taxon>Arthropoda</taxon>
        <taxon>Chelicerata</taxon>
        <taxon>Arachnida</taxon>
        <taxon>Araneae</taxon>
        <taxon>Araneomorphae</taxon>
        <taxon>Entelegynae</taxon>
        <taxon>Araneoidea</taxon>
        <taxon>Nephilidae</taxon>
        <taxon>Trichonephila</taxon>
    </lineage>
</organism>
<reference evidence="2" key="1">
    <citation type="submission" date="2020-08" db="EMBL/GenBank/DDBJ databases">
        <title>Multicomponent nature underlies the extraordinary mechanical properties of spider dragline silk.</title>
        <authorList>
            <person name="Kono N."/>
            <person name="Nakamura H."/>
            <person name="Mori M."/>
            <person name="Yoshida Y."/>
            <person name="Ohtoshi R."/>
            <person name="Malay A.D."/>
            <person name="Moran D.A.P."/>
            <person name="Tomita M."/>
            <person name="Numata K."/>
            <person name="Arakawa K."/>
        </authorList>
    </citation>
    <scope>NUCLEOTIDE SEQUENCE</scope>
</reference>
<keyword evidence="3" id="KW-1185">Reference proteome</keyword>
<accession>A0A8X6W0P1</accession>
<feature type="transmembrane region" description="Helical" evidence="1">
    <location>
        <begin position="366"/>
        <end position="389"/>
    </location>
</feature>
<name>A0A8X6W0P1_TRICX</name>
<evidence type="ECO:0000313" key="3">
    <source>
        <dbReference type="Proteomes" id="UP000887159"/>
    </source>
</evidence>
<evidence type="ECO:0000313" key="2">
    <source>
        <dbReference type="EMBL" id="GFY26060.1"/>
    </source>
</evidence>
<comment type="caution">
    <text evidence="2">The sequence shown here is derived from an EMBL/GenBank/DDBJ whole genome shotgun (WGS) entry which is preliminary data.</text>
</comment>
<dbReference type="AlphaFoldDB" id="A0A8X6W0P1"/>
<dbReference type="EMBL" id="BMAU01021374">
    <property type="protein sequence ID" value="GFY26060.1"/>
    <property type="molecule type" value="Genomic_DNA"/>
</dbReference>
<sequence length="467" mass="53699">MGSQRAFPSPIRCPVSAMQKETGVISVLGCFVLDHHTLPGVKSSVSAPSTLDVQFDLELLWSEQTFDGPIQFWRSTSKYNLKDYSGYYNLFLIPCKVTISKQISLYNGYKYLPCIAQAPERFELPIVFQQTNRPLPVTYALETFFQIFNNENVFLLNPFENSPNFQYIEYKEAFSRGENVYGRVFWSPQQGLESAYKLNINEVIICSGKNGFAPVYDPTGKIYGKGPQYGCLIPDKNLKYKFILLDKHNPDAITTEIHGKSFNARFIEEIPHYATLSNILGVDGFVFNIDPLYEISSSQQWFLQVIYFIKPNRKTRIHRSVDEFESPITKEGNGSNIRIIFLDHLNAEEASPITTPVMNHSEGFHVYFGLHHLLYIISALLIILGIVILRSKRSHFEEMFTFSKITRNSYAFRTFFEMPLSLENSTHNEISEVQCKQKLKKKEVYKVKIYKPNKELYSIDNSSGTEV</sequence>
<gene>
    <name evidence="2" type="primary">Fras1</name>
    <name evidence="2" type="ORF">TNCV_353781</name>
</gene>